<dbReference type="PANTHER" id="PTHR45719">
    <property type="entry name" value="GLYCOSYLTRANSFERASE"/>
    <property type="match status" value="1"/>
</dbReference>
<accession>A0A0B2RVP4</accession>
<reference evidence="1" key="1">
    <citation type="submission" date="2014-07" db="EMBL/GenBank/DDBJ databases">
        <title>Identification of a novel salt tolerance gene in wild soybean by whole-genome sequencing.</title>
        <authorList>
            <person name="Lam H.-M."/>
            <person name="Qi X."/>
            <person name="Li M.-W."/>
            <person name="Liu X."/>
            <person name="Xie M."/>
            <person name="Ni M."/>
            <person name="Xu X."/>
        </authorList>
    </citation>
    <scope>NUCLEOTIDE SEQUENCE [LARGE SCALE GENOMIC DNA]</scope>
    <source>
        <tissue evidence="1">Root</tissue>
    </source>
</reference>
<sequence>MTWSKDDPVGAPFARKFTKDDPVLNKIDKELLRRSDGHFTPGGWCIGNPVLEKDPCAVYGNAIVVKPTLQSKELEKLLVKLLDSENFRPKQCQ</sequence>
<dbReference type="GO" id="GO:0015020">
    <property type="term" value="F:glucuronosyltransferase activity"/>
    <property type="evidence" value="ECO:0007669"/>
    <property type="project" value="InterPro"/>
</dbReference>
<dbReference type="InterPro" id="IPR044610">
    <property type="entry name" value="GLCAT14A/B/C"/>
</dbReference>
<gene>
    <name evidence="1" type="ORF">glysoja_046520</name>
</gene>
<proteinExistence type="predicted"/>
<dbReference type="AlphaFoldDB" id="A0A0B2RVP4"/>
<evidence type="ECO:0000313" key="1">
    <source>
        <dbReference type="EMBL" id="KHN37135.1"/>
    </source>
</evidence>
<dbReference type="PANTHER" id="PTHR45719:SF8">
    <property type="entry name" value="BETA-GLUCURONOSYLTRANSFERASE GLCAT14C"/>
    <property type="match status" value="1"/>
</dbReference>
<protein>
    <submittedName>
        <fullName evidence="1">Uncharacterized protein</fullName>
    </submittedName>
</protein>
<organism evidence="1">
    <name type="scientific">Glycine soja</name>
    <name type="common">Wild soybean</name>
    <dbReference type="NCBI Taxonomy" id="3848"/>
    <lineage>
        <taxon>Eukaryota</taxon>
        <taxon>Viridiplantae</taxon>
        <taxon>Streptophyta</taxon>
        <taxon>Embryophyta</taxon>
        <taxon>Tracheophyta</taxon>
        <taxon>Spermatophyta</taxon>
        <taxon>Magnoliopsida</taxon>
        <taxon>eudicotyledons</taxon>
        <taxon>Gunneridae</taxon>
        <taxon>Pentapetalae</taxon>
        <taxon>rosids</taxon>
        <taxon>fabids</taxon>
        <taxon>Fabales</taxon>
        <taxon>Fabaceae</taxon>
        <taxon>Papilionoideae</taxon>
        <taxon>50 kb inversion clade</taxon>
        <taxon>NPAAA clade</taxon>
        <taxon>indigoferoid/millettioid clade</taxon>
        <taxon>Phaseoleae</taxon>
        <taxon>Glycine</taxon>
        <taxon>Glycine subgen. Soja</taxon>
    </lineage>
</organism>
<dbReference type="Proteomes" id="UP000053555">
    <property type="component" value="Unassembled WGS sequence"/>
</dbReference>
<dbReference type="EMBL" id="KN647304">
    <property type="protein sequence ID" value="KHN37135.1"/>
    <property type="molecule type" value="Genomic_DNA"/>
</dbReference>
<name>A0A0B2RVP4_GLYSO</name>